<feature type="compositionally biased region" description="Polar residues" evidence="1">
    <location>
        <begin position="55"/>
        <end position="79"/>
    </location>
</feature>
<dbReference type="Proteomes" id="UP000693946">
    <property type="component" value="Linkage Group LG21"/>
</dbReference>
<feature type="compositionally biased region" description="Basic and acidic residues" evidence="1">
    <location>
        <begin position="19"/>
        <end position="30"/>
    </location>
</feature>
<feature type="region of interest" description="Disordered" evidence="1">
    <location>
        <begin position="1"/>
        <end position="79"/>
    </location>
</feature>
<evidence type="ECO:0000313" key="3">
    <source>
        <dbReference type="Proteomes" id="UP000693946"/>
    </source>
</evidence>
<name>A0AAV6R225_SOLSE</name>
<keyword evidence="3" id="KW-1185">Reference proteome</keyword>
<protein>
    <submittedName>
        <fullName evidence="2">Uncharacterized protein</fullName>
    </submittedName>
</protein>
<reference evidence="2 3" key="1">
    <citation type="journal article" date="2021" name="Sci. Rep.">
        <title>Chromosome anchoring in Senegalese sole (Solea senegalensis) reveals sex-associated markers and genome rearrangements in flatfish.</title>
        <authorList>
            <person name="Guerrero-Cozar I."/>
            <person name="Gomez-Garrido J."/>
            <person name="Berbel C."/>
            <person name="Martinez-Blanch J.F."/>
            <person name="Alioto T."/>
            <person name="Claros M.G."/>
            <person name="Gagnaire P.A."/>
            <person name="Manchado M."/>
        </authorList>
    </citation>
    <scope>NUCLEOTIDE SEQUENCE [LARGE SCALE GENOMIC DNA]</scope>
    <source>
        <strain evidence="2">Sse05_10M</strain>
    </source>
</reference>
<organism evidence="2 3">
    <name type="scientific">Solea senegalensis</name>
    <name type="common">Senegalese sole</name>
    <dbReference type="NCBI Taxonomy" id="28829"/>
    <lineage>
        <taxon>Eukaryota</taxon>
        <taxon>Metazoa</taxon>
        <taxon>Chordata</taxon>
        <taxon>Craniata</taxon>
        <taxon>Vertebrata</taxon>
        <taxon>Euteleostomi</taxon>
        <taxon>Actinopterygii</taxon>
        <taxon>Neopterygii</taxon>
        <taxon>Teleostei</taxon>
        <taxon>Neoteleostei</taxon>
        <taxon>Acanthomorphata</taxon>
        <taxon>Carangaria</taxon>
        <taxon>Pleuronectiformes</taxon>
        <taxon>Pleuronectoidei</taxon>
        <taxon>Soleidae</taxon>
        <taxon>Solea</taxon>
    </lineage>
</organism>
<sequence length="79" mass="9141">MDASGAPVTDELTGVHHSPQRDAIYEPEKTARRRSTLLHHHHHHHHHRCLHRPPQCSTTSRTVHPHSFNQRPATQSKCR</sequence>
<dbReference type="EMBL" id="JAGKHQ010000014">
    <property type="protein sequence ID" value="KAG7498940.1"/>
    <property type="molecule type" value="Genomic_DNA"/>
</dbReference>
<evidence type="ECO:0000256" key="1">
    <source>
        <dbReference type="SAM" id="MobiDB-lite"/>
    </source>
</evidence>
<gene>
    <name evidence="2" type="ORF">JOB18_025013</name>
</gene>
<accession>A0AAV6R225</accession>
<comment type="caution">
    <text evidence="2">The sequence shown here is derived from an EMBL/GenBank/DDBJ whole genome shotgun (WGS) entry which is preliminary data.</text>
</comment>
<evidence type="ECO:0000313" key="2">
    <source>
        <dbReference type="EMBL" id="KAG7498940.1"/>
    </source>
</evidence>
<dbReference type="AlphaFoldDB" id="A0AAV6R225"/>
<proteinExistence type="predicted"/>
<feature type="compositionally biased region" description="Basic residues" evidence="1">
    <location>
        <begin position="31"/>
        <end position="51"/>
    </location>
</feature>